<reference evidence="1" key="1">
    <citation type="journal article" date="2014" name="Front. Microbiol.">
        <title>High frequency of phylogenetically diverse reductive dehalogenase-homologous genes in deep subseafloor sedimentary metagenomes.</title>
        <authorList>
            <person name="Kawai M."/>
            <person name="Futagami T."/>
            <person name="Toyoda A."/>
            <person name="Takaki Y."/>
            <person name="Nishi S."/>
            <person name="Hori S."/>
            <person name="Arai W."/>
            <person name="Tsubouchi T."/>
            <person name="Morono Y."/>
            <person name="Uchiyama I."/>
            <person name="Ito T."/>
            <person name="Fujiyama A."/>
            <person name="Inagaki F."/>
            <person name="Takami H."/>
        </authorList>
    </citation>
    <scope>NUCLEOTIDE SEQUENCE</scope>
    <source>
        <strain evidence="1">Expedition CK06-06</strain>
    </source>
</reference>
<sequence length="109" mass="12754">KVTVIENSPDVIALVGPTLKERYGDRLEIIEADAFTYKPPKGIKYSVVWHDIWPDLCEDNLKGMGTLHRRYGRRCEWQGSWGKELLQYHRRRDRANYCCCGTRKGFCDC</sequence>
<feature type="non-terminal residue" evidence="1">
    <location>
        <position position="1"/>
    </location>
</feature>
<evidence type="ECO:0000313" key="1">
    <source>
        <dbReference type="EMBL" id="GAG25932.1"/>
    </source>
</evidence>
<comment type="caution">
    <text evidence="1">The sequence shown here is derived from an EMBL/GenBank/DDBJ whole genome shotgun (WGS) entry which is preliminary data.</text>
</comment>
<dbReference type="AlphaFoldDB" id="X0WRX0"/>
<proteinExistence type="predicted"/>
<dbReference type="SUPFAM" id="SSF53335">
    <property type="entry name" value="S-adenosyl-L-methionine-dependent methyltransferases"/>
    <property type="match status" value="1"/>
</dbReference>
<dbReference type="InterPro" id="IPR029063">
    <property type="entry name" value="SAM-dependent_MTases_sf"/>
</dbReference>
<name>X0WRX0_9ZZZZ</name>
<organism evidence="1">
    <name type="scientific">marine sediment metagenome</name>
    <dbReference type="NCBI Taxonomy" id="412755"/>
    <lineage>
        <taxon>unclassified sequences</taxon>
        <taxon>metagenomes</taxon>
        <taxon>ecological metagenomes</taxon>
    </lineage>
</organism>
<gene>
    <name evidence="1" type="ORF">S01H1_51792</name>
</gene>
<protein>
    <submittedName>
        <fullName evidence="1">Uncharacterized protein</fullName>
    </submittedName>
</protein>
<dbReference type="EMBL" id="BARS01033447">
    <property type="protein sequence ID" value="GAG25932.1"/>
    <property type="molecule type" value="Genomic_DNA"/>
</dbReference>
<accession>X0WRX0</accession>